<evidence type="ECO:0000259" key="1">
    <source>
        <dbReference type="Pfam" id="PF00753"/>
    </source>
</evidence>
<dbReference type="InterPro" id="IPR036866">
    <property type="entry name" value="RibonucZ/Hydroxyglut_hydro"/>
</dbReference>
<dbReference type="OrthoDB" id="1470350at2759"/>
<dbReference type="HOGENOM" id="CLU_036012_2_0_1"/>
<gene>
    <name evidence="2" type="ORF">PLEOSDRAFT_1089579</name>
</gene>
<organism evidence="2 3">
    <name type="scientific">Pleurotus ostreatus (strain PC15)</name>
    <name type="common">Oyster mushroom</name>
    <dbReference type="NCBI Taxonomy" id="1137138"/>
    <lineage>
        <taxon>Eukaryota</taxon>
        <taxon>Fungi</taxon>
        <taxon>Dikarya</taxon>
        <taxon>Basidiomycota</taxon>
        <taxon>Agaricomycotina</taxon>
        <taxon>Agaricomycetes</taxon>
        <taxon>Agaricomycetidae</taxon>
        <taxon>Agaricales</taxon>
        <taxon>Pleurotineae</taxon>
        <taxon>Pleurotaceae</taxon>
        <taxon>Pleurotus</taxon>
    </lineage>
</organism>
<dbReference type="Proteomes" id="UP000027073">
    <property type="component" value="Unassembled WGS sequence"/>
</dbReference>
<dbReference type="VEuPathDB" id="FungiDB:PLEOSDRAFT_1089579"/>
<dbReference type="STRING" id="1137138.A0A067NM09"/>
<dbReference type="CDD" id="cd07713">
    <property type="entry name" value="DHPS-like_MBL-fold"/>
    <property type="match status" value="1"/>
</dbReference>
<proteinExistence type="predicted"/>
<name>A0A067NM09_PLEO1</name>
<dbReference type="InterPro" id="IPR052926">
    <property type="entry name" value="Metallo-beta-lactamase_dom"/>
</dbReference>
<dbReference type="SUPFAM" id="SSF56281">
    <property type="entry name" value="Metallo-hydrolase/oxidoreductase"/>
    <property type="match status" value="1"/>
</dbReference>
<evidence type="ECO:0000313" key="3">
    <source>
        <dbReference type="Proteomes" id="UP000027073"/>
    </source>
</evidence>
<dbReference type="PANTHER" id="PTHR13754:SF13">
    <property type="entry name" value="METALLO-BETA-LACTAMASE SUPERFAMILY PROTEIN (AFU_ORTHOLOGUE AFUA_3G07630)"/>
    <property type="match status" value="1"/>
</dbReference>
<dbReference type="InterPro" id="IPR001279">
    <property type="entry name" value="Metallo-B-lactamas"/>
</dbReference>
<dbReference type="InParanoid" id="A0A067NM09"/>
<protein>
    <recommendedName>
        <fullName evidence="1">Metallo-beta-lactamase domain-containing protein</fullName>
    </recommendedName>
</protein>
<reference evidence="3" key="1">
    <citation type="journal article" date="2014" name="Proc. Natl. Acad. Sci. U.S.A.">
        <title>Extensive sampling of basidiomycete genomes demonstrates inadequacy of the white-rot/brown-rot paradigm for wood decay fungi.</title>
        <authorList>
            <person name="Riley R."/>
            <person name="Salamov A.A."/>
            <person name="Brown D.W."/>
            <person name="Nagy L.G."/>
            <person name="Floudas D."/>
            <person name="Held B.W."/>
            <person name="Levasseur A."/>
            <person name="Lombard V."/>
            <person name="Morin E."/>
            <person name="Otillar R."/>
            <person name="Lindquist E.A."/>
            <person name="Sun H."/>
            <person name="LaButti K.M."/>
            <person name="Schmutz J."/>
            <person name="Jabbour D."/>
            <person name="Luo H."/>
            <person name="Baker S.E."/>
            <person name="Pisabarro A.G."/>
            <person name="Walton J.D."/>
            <person name="Blanchette R.A."/>
            <person name="Henrissat B."/>
            <person name="Martin F."/>
            <person name="Cullen D."/>
            <person name="Hibbett D.S."/>
            <person name="Grigoriev I.V."/>
        </authorList>
    </citation>
    <scope>NUCLEOTIDE SEQUENCE [LARGE SCALE GENOMIC DNA]</scope>
    <source>
        <strain evidence="3">PC15</strain>
    </source>
</reference>
<feature type="domain" description="Metallo-beta-lactamase" evidence="1">
    <location>
        <begin position="83"/>
        <end position="201"/>
    </location>
</feature>
<dbReference type="PANTHER" id="PTHR13754">
    <property type="entry name" value="METALLO-BETA-LACTAMASE SUPERFAMILY PROTEIN"/>
    <property type="match status" value="1"/>
</dbReference>
<dbReference type="AlphaFoldDB" id="A0A067NM09"/>
<dbReference type="GO" id="GO:0016740">
    <property type="term" value="F:transferase activity"/>
    <property type="evidence" value="ECO:0007669"/>
    <property type="project" value="TreeGrafter"/>
</dbReference>
<dbReference type="Gene3D" id="3.60.15.10">
    <property type="entry name" value="Ribonuclease Z/Hydroxyacylglutathione hydrolase-like"/>
    <property type="match status" value="1"/>
</dbReference>
<dbReference type="InterPro" id="IPR041712">
    <property type="entry name" value="DHPS-like_MBL-fold"/>
</dbReference>
<accession>A0A067NM09</accession>
<sequence length="363" mass="40204">MQLHLLQTIDNATITFLVDDCIEWMTRLPPGFTQELSTHLAEHTLPIDGVTGVPILDFNTFCCGAHGFAVLIETQVKDKRPHYTLFDTGPDASSLLRNLKNMHIPVHIIDRVVVSHWHSDHTGGLLTFLEHHRKARENNGFTSPCIVDVHPSRPSLRGIAPGPKFDKVLCALPRDPTFQEIQDQGGRLEKQHVAHTVADGTVWVSGVVPRVTPYEKGIMGGLRWNDETGAWDPEQHIMDERYLVIDIAGKGLVIFSACSHSGIVNVMKDAVNSFHRPIYMIIGGLHLAGPEFANRIQPTVDFLSRSLTPSPTYILPMHCSGMAVKIALEKEFGQACVPAGVGVKIQLDGDRTVDSRLPRPTYM</sequence>
<dbReference type="EMBL" id="KL198008">
    <property type="protein sequence ID" value="KDQ28050.1"/>
    <property type="molecule type" value="Genomic_DNA"/>
</dbReference>
<dbReference type="Pfam" id="PF00753">
    <property type="entry name" value="Lactamase_B"/>
    <property type="match status" value="1"/>
</dbReference>
<evidence type="ECO:0000313" key="2">
    <source>
        <dbReference type="EMBL" id="KDQ28050.1"/>
    </source>
</evidence>